<proteinExistence type="predicted"/>
<feature type="non-terminal residue" evidence="2">
    <location>
        <position position="67"/>
    </location>
</feature>
<evidence type="ECO:0000313" key="2">
    <source>
        <dbReference type="EMBL" id="CAA9590653.1"/>
    </source>
</evidence>
<feature type="region of interest" description="Disordered" evidence="1">
    <location>
        <begin position="1"/>
        <end position="35"/>
    </location>
</feature>
<protein>
    <submittedName>
        <fullName evidence="2">Argininosuccinate synthase</fullName>
        <ecNumber evidence="2">6.3.4.5</ecNumber>
    </submittedName>
</protein>
<dbReference type="EMBL" id="CADCWN010000411">
    <property type="protein sequence ID" value="CAA9590653.1"/>
    <property type="molecule type" value="Genomic_DNA"/>
</dbReference>
<dbReference type="EC" id="6.3.4.5" evidence="2"/>
<feature type="compositionally biased region" description="Basic and acidic residues" evidence="1">
    <location>
        <begin position="1"/>
        <end position="11"/>
    </location>
</feature>
<organism evidence="2">
    <name type="scientific">uncultured Thermomicrobiales bacterium</name>
    <dbReference type="NCBI Taxonomy" id="1645740"/>
    <lineage>
        <taxon>Bacteria</taxon>
        <taxon>Pseudomonadati</taxon>
        <taxon>Thermomicrobiota</taxon>
        <taxon>Thermomicrobia</taxon>
        <taxon>Thermomicrobiales</taxon>
        <taxon>environmental samples</taxon>
    </lineage>
</organism>
<keyword evidence="2" id="KW-0436">Ligase</keyword>
<feature type="compositionally biased region" description="Low complexity" evidence="1">
    <location>
        <begin position="25"/>
        <end position="35"/>
    </location>
</feature>
<accession>A0A6J4VYD3</accession>
<evidence type="ECO:0000256" key="1">
    <source>
        <dbReference type="SAM" id="MobiDB-lite"/>
    </source>
</evidence>
<gene>
    <name evidence="2" type="ORF">AVDCRST_MAG18-5105</name>
</gene>
<feature type="non-terminal residue" evidence="2">
    <location>
        <position position="1"/>
    </location>
</feature>
<dbReference type="GO" id="GO:0004055">
    <property type="term" value="F:argininosuccinate synthase activity"/>
    <property type="evidence" value="ECO:0007669"/>
    <property type="project" value="UniProtKB-EC"/>
</dbReference>
<reference evidence="2" key="1">
    <citation type="submission" date="2020-02" db="EMBL/GenBank/DDBJ databases">
        <authorList>
            <person name="Meier V. D."/>
        </authorList>
    </citation>
    <scope>NUCLEOTIDE SEQUENCE</scope>
    <source>
        <strain evidence="2">AVDCRST_MAG18</strain>
    </source>
</reference>
<dbReference type="AlphaFoldDB" id="A0A6J4VYD3"/>
<sequence>CSPRDGRRVDARPSGSDMCGPLLQRSAAPPTASRRTAASIARRCTTRAGSRLSTPTWFTMGSGSRRC</sequence>
<name>A0A6J4VYD3_9BACT</name>